<proteinExistence type="inferred from homology"/>
<evidence type="ECO:0000256" key="8">
    <source>
        <dbReference type="ARBA" id="ARBA00022824"/>
    </source>
</evidence>
<keyword evidence="10" id="KW-1133">Transmembrane helix</keyword>
<keyword evidence="6" id="KW-0808">Transferase</keyword>
<accession>A0A1G2MUI2</accession>
<comment type="similarity">
    <text evidence="3">Belongs to the glycosyltransferase 2 family.</text>
</comment>
<sequence length="240" mass="27012">MSKQLSLSIIIPVWNEEKRLPRLFSELEKLLASPGQGLLVEEVIFVNDGSTDKSAELIEPFAALRPVRLISYQGNKGKGYAVRVGMEAFQAEYCLIADADVSTPFSEARKFLPDLERGVPVVIGTRKAKGAVVKIHQPFYREKMGQAFTFLARVMTGVSVSDFTCGFKFFRREVARKIAKSSFIDRWSYDAEILFLAKKFGYEIKEIPVSWSNDARTAVRLVKDAGKSLIDLIRTRIKHG</sequence>
<evidence type="ECO:0000313" key="14">
    <source>
        <dbReference type="EMBL" id="OHA27394.1"/>
    </source>
</evidence>
<keyword evidence="9" id="KW-0735">Signal-anchor</keyword>
<evidence type="ECO:0000256" key="11">
    <source>
        <dbReference type="ARBA" id="ARBA00023136"/>
    </source>
</evidence>
<dbReference type="Proteomes" id="UP000177943">
    <property type="component" value="Unassembled WGS sequence"/>
</dbReference>
<evidence type="ECO:0000256" key="4">
    <source>
        <dbReference type="ARBA" id="ARBA00012583"/>
    </source>
</evidence>
<evidence type="ECO:0000313" key="15">
    <source>
        <dbReference type="Proteomes" id="UP000177943"/>
    </source>
</evidence>
<comment type="caution">
    <text evidence="14">The sequence shown here is derived from an EMBL/GenBank/DDBJ whole genome shotgun (WGS) entry which is preliminary data.</text>
</comment>
<organism evidence="14 15">
    <name type="scientific">Candidatus Taylorbacteria bacterium RIFCSPHIGHO2_02_FULL_45_35</name>
    <dbReference type="NCBI Taxonomy" id="1802311"/>
    <lineage>
        <taxon>Bacteria</taxon>
        <taxon>Candidatus Tayloriibacteriota</taxon>
    </lineage>
</organism>
<dbReference type="InterPro" id="IPR035518">
    <property type="entry name" value="DPG_synthase"/>
</dbReference>
<dbReference type="AlphaFoldDB" id="A0A1G2MUI2"/>
<dbReference type="SUPFAM" id="SSF53448">
    <property type="entry name" value="Nucleotide-diphospho-sugar transferases"/>
    <property type="match status" value="1"/>
</dbReference>
<comment type="subcellular location">
    <subcellularLocation>
        <location evidence="1">Endoplasmic reticulum membrane</location>
        <topology evidence="1">Single-pass membrane protein</topology>
    </subcellularLocation>
</comment>
<dbReference type="GO" id="GO:0004581">
    <property type="term" value="F:dolichyl-phosphate beta-glucosyltransferase activity"/>
    <property type="evidence" value="ECO:0007669"/>
    <property type="project" value="UniProtKB-EC"/>
</dbReference>
<dbReference type="EC" id="2.4.1.117" evidence="4"/>
<comment type="catalytic activity">
    <reaction evidence="12">
        <text>a di-trans,poly-cis-dolichyl phosphate + UDP-alpha-D-glucose = a di-trans,poly-cis-dolichyl beta-D-glucosyl phosphate + UDP</text>
        <dbReference type="Rhea" id="RHEA:15401"/>
        <dbReference type="Rhea" id="RHEA-COMP:19498"/>
        <dbReference type="Rhea" id="RHEA-COMP:19502"/>
        <dbReference type="ChEBI" id="CHEBI:57525"/>
        <dbReference type="ChEBI" id="CHEBI:57683"/>
        <dbReference type="ChEBI" id="CHEBI:58223"/>
        <dbReference type="ChEBI" id="CHEBI:58885"/>
        <dbReference type="EC" id="2.4.1.117"/>
    </reaction>
    <physiologicalReaction direction="left-to-right" evidence="12">
        <dbReference type="Rhea" id="RHEA:15402"/>
    </physiologicalReaction>
</comment>
<keyword evidence="11" id="KW-0472">Membrane</keyword>
<dbReference type="Pfam" id="PF00535">
    <property type="entry name" value="Glycos_transf_2"/>
    <property type="match status" value="1"/>
</dbReference>
<evidence type="ECO:0000256" key="10">
    <source>
        <dbReference type="ARBA" id="ARBA00022989"/>
    </source>
</evidence>
<evidence type="ECO:0000256" key="2">
    <source>
        <dbReference type="ARBA" id="ARBA00004922"/>
    </source>
</evidence>
<dbReference type="InterPro" id="IPR001173">
    <property type="entry name" value="Glyco_trans_2-like"/>
</dbReference>
<keyword evidence="7" id="KW-0812">Transmembrane</keyword>
<evidence type="ECO:0000256" key="9">
    <source>
        <dbReference type="ARBA" id="ARBA00022968"/>
    </source>
</evidence>
<dbReference type="PANTHER" id="PTHR10859:SF91">
    <property type="entry name" value="DOLICHYL-PHOSPHATE BETA-GLUCOSYLTRANSFERASE"/>
    <property type="match status" value="1"/>
</dbReference>
<evidence type="ECO:0000256" key="12">
    <source>
        <dbReference type="ARBA" id="ARBA00045097"/>
    </source>
</evidence>
<dbReference type="Gene3D" id="3.90.550.10">
    <property type="entry name" value="Spore Coat Polysaccharide Biosynthesis Protein SpsA, Chain A"/>
    <property type="match status" value="1"/>
</dbReference>
<gene>
    <name evidence="14" type="ORF">A3D56_03830</name>
</gene>
<keyword evidence="5" id="KW-0328">Glycosyltransferase</keyword>
<dbReference type="CDD" id="cd04188">
    <property type="entry name" value="DPG_synthase"/>
    <property type="match status" value="1"/>
</dbReference>
<evidence type="ECO:0000259" key="13">
    <source>
        <dbReference type="Pfam" id="PF00535"/>
    </source>
</evidence>
<evidence type="ECO:0000256" key="6">
    <source>
        <dbReference type="ARBA" id="ARBA00022679"/>
    </source>
</evidence>
<dbReference type="GO" id="GO:0006487">
    <property type="term" value="P:protein N-linked glycosylation"/>
    <property type="evidence" value="ECO:0007669"/>
    <property type="project" value="TreeGrafter"/>
</dbReference>
<dbReference type="EMBL" id="MHRP01000013">
    <property type="protein sequence ID" value="OHA27394.1"/>
    <property type="molecule type" value="Genomic_DNA"/>
</dbReference>
<feature type="domain" description="Glycosyltransferase 2-like" evidence="13">
    <location>
        <begin position="8"/>
        <end position="178"/>
    </location>
</feature>
<dbReference type="PANTHER" id="PTHR10859">
    <property type="entry name" value="GLYCOSYL TRANSFERASE"/>
    <property type="match status" value="1"/>
</dbReference>
<evidence type="ECO:0000256" key="7">
    <source>
        <dbReference type="ARBA" id="ARBA00022692"/>
    </source>
</evidence>
<keyword evidence="8" id="KW-0256">Endoplasmic reticulum</keyword>
<evidence type="ECO:0000256" key="1">
    <source>
        <dbReference type="ARBA" id="ARBA00004389"/>
    </source>
</evidence>
<name>A0A1G2MUI2_9BACT</name>
<reference evidence="14 15" key="1">
    <citation type="journal article" date="2016" name="Nat. Commun.">
        <title>Thousands of microbial genomes shed light on interconnected biogeochemical processes in an aquifer system.</title>
        <authorList>
            <person name="Anantharaman K."/>
            <person name="Brown C.T."/>
            <person name="Hug L.A."/>
            <person name="Sharon I."/>
            <person name="Castelle C.J."/>
            <person name="Probst A.J."/>
            <person name="Thomas B.C."/>
            <person name="Singh A."/>
            <person name="Wilkins M.J."/>
            <person name="Karaoz U."/>
            <person name="Brodie E.L."/>
            <person name="Williams K.H."/>
            <person name="Hubbard S.S."/>
            <person name="Banfield J.F."/>
        </authorList>
    </citation>
    <scope>NUCLEOTIDE SEQUENCE [LARGE SCALE GENOMIC DNA]</scope>
</reference>
<protein>
    <recommendedName>
        <fullName evidence="4">dolichyl-phosphate beta-glucosyltransferase</fullName>
        <ecNumber evidence="4">2.4.1.117</ecNumber>
    </recommendedName>
</protein>
<dbReference type="InterPro" id="IPR029044">
    <property type="entry name" value="Nucleotide-diphossugar_trans"/>
</dbReference>
<comment type="pathway">
    <text evidence="2">Protein modification; protein glycosylation.</text>
</comment>
<evidence type="ECO:0000256" key="3">
    <source>
        <dbReference type="ARBA" id="ARBA00006739"/>
    </source>
</evidence>
<evidence type="ECO:0000256" key="5">
    <source>
        <dbReference type="ARBA" id="ARBA00022676"/>
    </source>
</evidence>